<organism evidence="2 3">
    <name type="scientific">Coccomyxa viridis</name>
    <dbReference type="NCBI Taxonomy" id="1274662"/>
    <lineage>
        <taxon>Eukaryota</taxon>
        <taxon>Viridiplantae</taxon>
        <taxon>Chlorophyta</taxon>
        <taxon>core chlorophytes</taxon>
        <taxon>Trebouxiophyceae</taxon>
        <taxon>Trebouxiophyceae incertae sedis</taxon>
        <taxon>Coccomyxaceae</taxon>
        <taxon>Coccomyxa</taxon>
    </lineage>
</organism>
<dbReference type="InterPro" id="IPR036412">
    <property type="entry name" value="HAD-like_sf"/>
</dbReference>
<comment type="caution">
    <text evidence="2">The sequence shown here is derived from an EMBL/GenBank/DDBJ whole genome shotgun (WGS) entry which is preliminary data.</text>
</comment>
<evidence type="ECO:0000313" key="2">
    <source>
        <dbReference type="EMBL" id="CAK0785188.1"/>
    </source>
</evidence>
<dbReference type="GO" id="GO:0003824">
    <property type="term" value="F:catalytic activity"/>
    <property type="evidence" value="ECO:0007669"/>
    <property type="project" value="UniProtKB-ARBA"/>
</dbReference>
<evidence type="ECO:0000313" key="3">
    <source>
        <dbReference type="Proteomes" id="UP001314263"/>
    </source>
</evidence>
<dbReference type="Proteomes" id="UP001314263">
    <property type="component" value="Unassembled WGS sequence"/>
</dbReference>
<dbReference type="Gene3D" id="3.90.1070.10">
    <property type="match status" value="1"/>
</dbReference>
<accession>A0AAV1IGY5</accession>
<dbReference type="Pfam" id="PF05116">
    <property type="entry name" value="S6PP"/>
    <property type="match status" value="1"/>
</dbReference>
<evidence type="ECO:0000259" key="1">
    <source>
        <dbReference type="Pfam" id="PF05116"/>
    </source>
</evidence>
<dbReference type="SUPFAM" id="SSF56784">
    <property type="entry name" value="HAD-like"/>
    <property type="match status" value="1"/>
</dbReference>
<feature type="domain" description="Sucrose phosphatase-like" evidence="1">
    <location>
        <begin position="150"/>
        <end position="270"/>
    </location>
</feature>
<keyword evidence="3" id="KW-1185">Reference proteome</keyword>
<gene>
    <name evidence="2" type="ORF">CVIRNUC_008394</name>
</gene>
<dbReference type="Gene3D" id="3.40.50.1000">
    <property type="entry name" value="HAD superfamily/HAD-like"/>
    <property type="match status" value="1"/>
</dbReference>
<dbReference type="InterPro" id="IPR006380">
    <property type="entry name" value="SPP-like_dom"/>
</dbReference>
<dbReference type="EMBL" id="CAUYUE010000012">
    <property type="protein sequence ID" value="CAK0785188.1"/>
    <property type="molecule type" value="Genomic_DNA"/>
</dbReference>
<dbReference type="AlphaFoldDB" id="A0AAV1IGY5"/>
<sequence length="284" mass="31265">MLLFPQVLPNCYLWVEKATGMRYKVLKLPPSTTGTSGMISIKTLSKLAQLRHEGVMLVLLTGARTSTLLQRLPYLPAADAYVAENGGRIFYPDQTLPTAMPLMEDSKWRKVHNATAGSSSQEDVEPQERKGALWECYRQLLGDGWTPDVHSYTTSFRLKVFGKKTMEDVQGALAALPQGITAAFNLGHADVFPCTSGKENAAKYLMSKFDADPSSCFLLCDDDNDIGLAKMLSKVFVPGFSSESLRDLAEKDPEKFVVASKRGFLGIEEVLDKVDDHANSYVLG</sequence>
<reference evidence="2 3" key="1">
    <citation type="submission" date="2023-10" db="EMBL/GenBank/DDBJ databases">
        <authorList>
            <person name="Maclean D."/>
            <person name="Macfadyen A."/>
        </authorList>
    </citation>
    <scope>NUCLEOTIDE SEQUENCE [LARGE SCALE GENOMIC DNA]</scope>
</reference>
<dbReference type="InterPro" id="IPR023214">
    <property type="entry name" value="HAD_sf"/>
</dbReference>
<proteinExistence type="predicted"/>
<protein>
    <recommendedName>
        <fullName evidence="1">Sucrose phosphatase-like domain-containing protein</fullName>
    </recommendedName>
</protein>
<name>A0AAV1IGY5_9CHLO</name>